<organism evidence="2">
    <name type="scientific">Aphanomyces invadans</name>
    <dbReference type="NCBI Taxonomy" id="157072"/>
    <lineage>
        <taxon>Eukaryota</taxon>
        <taxon>Sar</taxon>
        <taxon>Stramenopiles</taxon>
        <taxon>Oomycota</taxon>
        <taxon>Saprolegniomycetes</taxon>
        <taxon>Saprolegniales</taxon>
        <taxon>Verrucalvaceae</taxon>
        <taxon>Aphanomyces</taxon>
    </lineage>
</organism>
<evidence type="ECO:0000313" key="2">
    <source>
        <dbReference type="EMBL" id="ETV92476.1"/>
    </source>
</evidence>
<feature type="region of interest" description="Disordered" evidence="1">
    <location>
        <begin position="261"/>
        <end position="283"/>
    </location>
</feature>
<protein>
    <submittedName>
        <fullName evidence="2">Uncharacterized protein</fullName>
    </submittedName>
</protein>
<sequence length="527" mass="59772">MGLPEPFFVRDCVGGPANGCVQPLDPFGTRLQVRKHPHVQRIAPALHQTRQVGIPDHRFQVHGAIPRVRHTPRLPLFGRRHLPPPSKVHVAIRGHDPRHHAPVHASQALNDVRERIGSILDCDCVQRRHRDNGRGHVGRRRHRRVVGRVDLDVGHGGRDLEHAVEPVAHVHVGVCVKRSPPKVVRHGGFRQFQKRVAARNRRRHVHQAEETKPSVLGAKRRDRTIAGGHDEPGHVERMAGGGFALDKSPRFKVKQPIVDRNHARHDARHDVQVPRRCGSRRHAKRFRGGWDKGVVGRSPLGPRFVQQEAAGADDAVRYDSARGMDRKQDAHAAKAADFNCPTRALDSAAKACDGACPFDRCVCDVWRRQLDGHHCNEPETAPKSGIVARMRLGQRQQHIVQDVLQPQGLTRQKQSLDGRPIVVVECRDLVAHVQRRRRRAQDDDGRDAPNKHERSTDPDTAEYPIVLKQVGAVDLKLGDHTKQRHRDRHDRRHGRGVHDQIPKVHTRFARKLFRVHHKTHVRHPPRH</sequence>
<dbReference type="EMBL" id="KI913999">
    <property type="protein sequence ID" value="ETV92476.1"/>
    <property type="molecule type" value="Genomic_DNA"/>
</dbReference>
<dbReference type="AlphaFoldDB" id="A0A024TFW3"/>
<name>A0A024TFW3_9STRA</name>
<accession>A0A024TFW3</accession>
<evidence type="ECO:0000256" key="1">
    <source>
        <dbReference type="SAM" id="MobiDB-lite"/>
    </source>
</evidence>
<feature type="compositionally biased region" description="Basic and acidic residues" evidence="1">
    <location>
        <begin position="440"/>
        <end position="457"/>
    </location>
</feature>
<reference evidence="2" key="1">
    <citation type="submission" date="2013-12" db="EMBL/GenBank/DDBJ databases">
        <title>The Genome Sequence of Aphanomyces invadans NJM9701.</title>
        <authorList>
            <consortium name="The Broad Institute Genomics Platform"/>
            <person name="Russ C."/>
            <person name="Tyler B."/>
            <person name="van West P."/>
            <person name="Dieguez-Uribeondo J."/>
            <person name="Young S.K."/>
            <person name="Zeng Q."/>
            <person name="Gargeya S."/>
            <person name="Fitzgerald M."/>
            <person name="Abouelleil A."/>
            <person name="Alvarado L."/>
            <person name="Chapman S.B."/>
            <person name="Gainer-Dewar J."/>
            <person name="Goldberg J."/>
            <person name="Griggs A."/>
            <person name="Gujja S."/>
            <person name="Hansen M."/>
            <person name="Howarth C."/>
            <person name="Imamovic A."/>
            <person name="Ireland A."/>
            <person name="Larimer J."/>
            <person name="McCowan C."/>
            <person name="Murphy C."/>
            <person name="Pearson M."/>
            <person name="Poon T.W."/>
            <person name="Priest M."/>
            <person name="Roberts A."/>
            <person name="Saif S."/>
            <person name="Shea T."/>
            <person name="Sykes S."/>
            <person name="Wortman J."/>
            <person name="Nusbaum C."/>
            <person name="Birren B."/>
        </authorList>
    </citation>
    <scope>NUCLEOTIDE SEQUENCE [LARGE SCALE GENOMIC DNA]</scope>
    <source>
        <strain evidence="2">NJM9701</strain>
    </source>
</reference>
<proteinExistence type="predicted"/>
<feature type="region of interest" description="Disordered" evidence="1">
    <location>
        <begin position="434"/>
        <end position="498"/>
    </location>
</feature>
<dbReference type="VEuPathDB" id="FungiDB:H310_13166"/>
<feature type="region of interest" description="Disordered" evidence="1">
    <location>
        <begin position="199"/>
        <end position="235"/>
    </location>
</feature>
<dbReference type="RefSeq" id="XP_008878783.1">
    <property type="nucleotide sequence ID" value="XM_008880561.1"/>
</dbReference>
<gene>
    <name evidence="2" type="ORF">H310_13166</name>
</gene>
<dbReference type="GeneID" id="20090216"/>
<feature type="compositionally biased region" description="Basic residues" evidence="1">
    <location>
        <begin position="482"/>
        <end position="495"/>
    </location>
</feature>